<evidence type="ECO:0000313" key="1">
    <source>
        <dbReference type="EMBL" id="QRG08723.1"/>
    </source>
</evidence>
<dbReference type="Proteomes" id="UP000596427">
    <property type="component" value="Chromosome"/>
</dbReference>
<dbReference type="KEGG" id="xdi:EZH22_10800"/>
<dbReference type="AlphaFoldDB" id="A0A974SLN2"/>
<protein>
    <submittedName>
        <fullName evidence="1">Uncharacterized protein</fullName>
    </submittedName>
</protein>
<evidence type="ECO:0000313" key="2">
    <source>
        <dbReference type="Proteomes" id="UP000596427"/>
    </source>
</evidence>
<sequence length="154" mass="16862">MAGHKDVLKAVRQLYSQNEWARAIFDRLADLKRSPLETPIERWVNLLGETTTVAIDCARQMQDAGCGTFVVGRRGSKSRFRWHYNAISLGRAASGATDELIDVDETAESEADDEAPTPASVAESPLTLTIPQAKEALARTLGVKPEQIEIIVKA</sequence>
<organism evidence="1 2">
    <name type="scientific">Xanthobacter dioxanivorans</name>
    <dbReference type="NCBI Taxonomy" id="2528964"/>
    <lineage>
        <taxon>Bacteria</taxon>
        <taxon>Pseudomonadati</taxon>
        <taxon>Pseudomonadota</taxon>
        <taxon>Alphaproteobacteria</taxon>
        <taxon>Hyphomicrobiales</taxon>
        <taxon>Xanthobacteraceae</taxon>
        <taxon>Xanthobacter</taxon>
    </lineage>
</organism>
<accession>A0A974SLN2</accession>
<reference evidence="1 2" key="1">
    <citation type="submission" date="2020-10" db="EMBL/GenBank/DDBJ databases">
        <title>Degradation of 1,4-Dioxane by Xanthobacter sp. YN2, via a Novel Group-2 Soluble Di-Iron Monooxygenase.</title>
        <authorList>
            <person name="Ma F."/>
            <person name="Wang Y."/>
            <person name="Yang J."/>
            <person name="Guo H."/>
            <person name="Su D."/>
            <person name="Yu L."/>
        </authorList>
    </citation>
    <scope>NUCLEOTIDE SEQUENCE [LARGE SCALE GENOMIC DNA]</scope>
    <source>
        <strain evidence="1 2">YN2</strain>
    </source>
</reference>
<gene>
    <name evidence="1" type="ORF">EZH22_10800</name>
</gene>
<dbReference type="RefSeq" id="WP_203195636.1">
    <property type="nucleotide sequence ID" value="NZ_CP063362.1"/>
</dbReference>
<proteinExistence type="predicted"/>
<name>A0A974SLN2_9HYPH</name>
<dbReference type="EMBL" id="CP063362">
    <property type="protein sequence ID" value="QRG08723.1"/>
    <property type="molecule type" value="Genomic_DNA"/>
</dbReference>
<keyword evidence="2" id="KW-1185">Reference proteome</keyword>